<sequence>MGYQLTHKVITRRIIMTKAVFYHAGCPVCVSAEQQLLALLRDDVVVDVVHLGEQPASIADAERAGVKSVPALVVDGQVLHINFGAALADLSG</sequence>
<name>D4E2F0_SEROD</name>
<evidence type="ECO:0000313" key="2">
    <source>
        <dbReference type="Proteomes" id="UP000005723"/>
    </source>
</evidence>
<dbReference type="InterPro" id="IPR036249">
    <property type="entry name" value="Thioredoxin-like_sf"/>
</dbReference>
<dbReference type="AlphaFoldDB" id="D4E2F0"/>
<protein>
    <submittedName>
        <fullName evidence="1">Uncharacterized protein</fullName>
    </submittedName>
</protein>
<dbReference type="STRING" id="667129.HMPREF0758_2350"/>
<comment type="caution">
    <text evidence="1">The sequence shown here is derived from an EMBL/GenBank/DDBJ whole genome shotgun (WGS) entry which is preliminary data.</text>
</comment>
<dbReference type="EMBL" id="ADBY01000040">
    <property type="protein sequence ID" value="EFE96085.1"/>
    <property type="molecule type" value="Genomic_DNA"/>
</dbReference>
<keyword evidence="2" id="KW-1185">Reference proteome</keyword>
<gene>
    <name evidence="1" type="ORF">HMPREF0758_2350</name>
</gene>
<dbReference type="Gene3D" id="3.40.30.10">
    <property type="entry name" value="Glutaredoxin"/>
    <property type="match status" value="1"/>
</dbReference>
<organism evidence="1 2">
    <name type="scientific">Serratia odorifera DSM 4582</name>
    <dbReference type="NCBI Taxonomy" id="667129"/>
    <lineage>
        <taxon>Bacteria</taxon>
        <taxon>Pseudomonadati</taxon>
        <taxon>Pseudomonadota</taxon>
        <taxon>Gammaproteobacteria</taxon>
        <taxon>Enterobacterales</taxon>
        <taxon>Yersiniaceae</taxon>
        <taxon>Serratia</taxon>
    </lineage>
</organism>
<dbReference type="SUPFAM" id="SSF52833">
    <property type="entry name" value="Thioredoxin-like"/>
    <property type="match status" value="1"/>
</dbReference>
<reference evidence="1 2" key="1">
    <citation type="submission" date="2010-01" db="EMBL/GenBank/DDBJ databases">
        <authorList>
            <person name="Muzny D."/>
            <person name="Qin X."/>
            <person name="Deng J."/>
            <person name="Jiang H."/>
            <person name="Liu Y."/>
            <person name="Qu J."/>
            <person name="Song X.-Z."/>
            <person name="Zhang L."/>
            <person name="Thornton R."/>
            <person name="Coyle M."/>
            <person name="Francisco L."/>
            <person name="Jackson L."/>
            <person name="Javaid M."/>
            <person name="Korchina V."/>
            <person name="Kovar C."/>
            <person name="Mata R."/>
            <person name="Mathew T."/>
            <person name="Ngo R."/>
            <person name="Nguyen L."/>
            <person name="Nguyen N."/>
            <person name="Okwuonu G."/>
            <person name="Ongeri F."/>
            <person name="Pham C."/>
            <person name="Simmons D."/>
            <person name="Wilczek-Boney K."/>
            <person name="Hale W."/>
            <person name="Jakkamsetti A."/>
            <person name="Pham P."/>
            <person name="Ruth R."/>
            <person name="San Lucas F."/>
            <person name="Warren J."/>
            <person name="Zhang J."/>
            <person name="Zhao Z."/>
            <person name="Zhou C."/>
            <person name="Zhu D."/>
            <person name="Lee S."/>
            <person name="Bess C."/>
            <person name="Blankenburg K."/>
            <person name="Forbes L."/>
            <person name="Fu Q."/>
            <person name="Gubbala S."/>
            <person name="Hirani K."/>
            <person name="Jayaseelan J.C."/>
            <person name="Lara F."/>
            <person name="Munidasa M."/>
            <person name="Palculict T."/>
            <person name="Patil S."/>
            <person name="Pu L.-L."/>
            <person name="Saada N."/>
            <person name="Tang L."/>
            <person name="Weissenberger G."/>
            <person name="Zhu Y."/>
            <person name="Hemphill L."/>
            <person name="Shang Y."/>
            <person name="Youmans B."/>
            <person name="Ayvaz T."/>
            <person name="Ross M."/>
            <person name="Santibanez J."/>
            <person name="Aqrawi P."/>
            <person name="Gross S."/>
            <person name="Joshi V."/>
            <person name="Fowler G."/>
            <person name="Nazareth L."/>
            <person name="Reid J."/>
            <person name="Worley K."/>
            <person name="Petrosino J."/>
            <person name="Highlander S."/>
            <person name="Gibbs R."/>
        </authorList>
    </citation>
    <scope>NUCLEOTIDE SEQUENCE [LARGE SCALE GENOMIC DNA]</scope>
    <source>
        <strain evidence="1 2">DSM 4582</strain>
    </source>
</reference>
<proteinExistence type="predicted"/>
<dbReference type="HOGENOM" id="CLU_178478_0_0_6"/>
<dbReference type="Proteomes" id="UP000005723">
    <property type="component" value="Unassembled WGS sequence"/>
</dbReference>
<accession>D4E2F0</accession>
<evidence type="ECO:0000313" key="1">
    <source>
        <dbReference type="EMBL" id="EFE96085.1"/>
    </source>
</evidence>